<dbReference type="PANTHER" id="PTHR10677:SF16">
    <property type="entry name" value="UBIQUILIN-1"/>
    <property type="match status" value="1"/>
</dbReference>
<dbReference type="PANTHER" id="PTHR10677">
    <property type="entry name" value="UBIQUILIN"/>
    <property type="match status" value="1"/>
</dbReference>
<evidence type="ECO:0000256" key="1">
    <source>
        <dbReference type="ARBA" id="ARBA00004496"/>
    </source>
</evidence>
<dbReference type="PROSITE" id="PS50053">
    <property type="entry name" value="UBIQUITIN_2"/>
    <property type="match status" value="1"/>
</dbReference>
<dbReference type="AlphaFoldDB" id="A0A803T927"/>
<feature type="compositionally biased region" description="Low complexity" evidence="3">
    <location>
        <begin position="741"/>
        <end position="754"/>
    </location>
</feature>
<dbReference type="SMART" id="SM00727">
    <property type="entry name" value="STI1"/>
    <property type="match status" value="1"/>
</dbReference>
<dbReference type="Gene3D" id="3.10.20.90">
    <property type="entry name" value="Phosphatidylinositol 3-kinase Catalytic Subunit, Chain A, domain 1"/>
    <property type="match status" value="1"/>
</dbReference>
<dbReference type="Pfam" id="PF00240">
    <property type="entry name" value="ubiquitin"/>
    <property type="match status" value="1"/>
</dbReference>
<feature type="domain" description="Ubiquitin-like" evidence="4">
    <location>
        <begin position="22"/>
        <end position="96"/>
    </location>
</feature>
<feature type="compositionally biased region" description="Basic and acidic residues" evidence="3">
    <location>
        <begin position="665"/>
        <end position="721"/>
    </location>
</feature>
<dbReference type="SMART" id="SM00213">
    <property type="entry name" value="UBQ"/>
    <property type="match status" value="1"/>
</dbReference>
<accession>A0A803T927</accession>
<dbReference type="InterPro" id="IPR015496">
    <property type="entry name" value="Ubiquilin"/>
</dbReference>
<dbReference type="InterPro" id="IPR029071">
    <property type="entry name" value="Ubiquitin-like_domsf"/>
</dbReference>
<protein>
    <recommendedName>
        <fullName evidence="4">Ubiquitin-like domain-containing protein</fullName>
    </recommendedName>
</protein>
<dbReference type="GO" id="GO:0005829">
    <property type="term" value="C:cytosol"/>
    <property type="evidence" value="ECO:0000318"/>
    <property type="project" value="GO_Central"/>
</dbReference>
<keyword evidence="6" id="KW-1185">Reference proteome</keyword>
<sequence>MSQGQEEPGCSAKGALNEPRLISVVVRSPTEAHDVQVSEGSTVGQLKEQAALHFNLSKDRILLVFAGKVLRSRETLLQHNIRDGLTVHLVIRKTDADSVLPDHNAATPPLALVSEVPAFLDNARKDLAALLDVLNEMPGHFLFRPDLVRHVVQSPVIQDIVSEGNNCGPLAVACLLAMATLIGVSASKEKPASMDAIAEALETPGAQDMLTSTLEMAVFLSEAPEFQSFTQNTPQFEQMMSFGGLRKLMAIYAKLGGGPDPEVDTDLRDPREEAHSFHQLIAEVVKVLSSPETQEELEERMLRHTIVTSTSLRRLAEQNPQVGHLLSNPQVLAQIISYIRNPEVRREMDRHGERTLKRLEGLPGGHSILHHVYTEVEEPVWNMMEEAAEGTPHGTLGPKRSLLPPGMENRRPLPDPWAPRQETLKAGSRGAAEEGEASKKRGDSASPEQQGAPSCSSSSRDAEADRPIQGQADKTGPEEPKETHEGKADLTLEADSEDGHDTPTVTERIGSEEPKETHEGKADLALEADSKEDAAAGTDRTGSEEPKETHEGKADLALEADSEDGHDAPTDTERTGSEEPKETHEGKADLTLEADSEDGHDAPTDTDRTGSEEPKETHEGKADLTLEADSEDGHDASTDTDRTGSEEPKETHEGKADLTLEADSEDGHDAPTDTDRTGSEEPKETHEGKADLTLEADSKEDAVADTDRIGSEEPKETHEGMSDLTLEALSEDDGHDAAMDTSTEPESSSSQQPLLKEDAAEEEHKTATNTFHGPS</sequence>
<feature type="compositionally biased region" description="Basic and acidic residues" evidence="3">
    <location>
        <begin position="631"/>
        <end position="658"/>
    </location>
</feature>
<keyword evidence="2" id="KW-0963">Cytoplasm</keyword>
<comment type="subcellular location">
    <subcellularLocation>
        <location evidence="1">Cytoplasm</location>
    </subcellularLocation>
</comment>
<reference evidence="5" key="3">
    <citation type="submission" date="2025-09" db="UniProtKB">
        <authorList>
            <consortium name="Ensembl"/>
        </authorList>
    </citation>
    <scope>IDENTIFICATION</scope>
</reference>
<feature type="compositionally biased region" description="Basic and acidic residues" evidence="3">
    <location>
        <begin position="541"/>
        <end position="556"/>
    </location>
</feature>
<feature type="compositionally biased region" description="Basic and acidic residues" evidence="3">
    <location>
        <begin position="755"/>
        <end position="766"/>
    </location>
</feature>
<feature type="compositionally biased region" description="Basic and acidic residues" evidence="3">
    <location>
        <begin position="475"/>
        <end position="490"/>
    </location>
</feature>
<evidence type="ECO:0000259" key="4">
    <source>
        <dbReference type="PROSITE" id="PS50053"/>
    </source>
</evidence>
<dbReference type="Ensembl" id="ENSACAT00000037183.1">
    <property type="protein sequence ID" value="ENSACAP00000031717.1"/>
    <property type="gene ID" value="ENSACAG00000038640.1"/>
</dbReference>
<dbReference type="GO" id="GO:0031593">
    <property type="term" value="F:polyubiquitin modification-dependent protein binding"/>
    <property type="evidence" value="ECO:0000318"/>
    <property type="project" value="GO_Central"/>
</dbReference>
<feature type="region of interest" description="Disordered" evidence="3">
    <location>
        <begin position="389"/>
        <end position="775"/>
    </location>
</feature>
<reference evidence="5" key="2">
    <citation type="submission" date="2025-08" db="UniProtKB">
        <authorList>
            <consortium name="Ensembl"/>
        </authorList>
    </citation>
    <scope>IDENTIFICATION</scope>
</reference>
<name>A0A803T927_ANOCA</name>
<dbReference type="Pfam" id="PF23195">
    <property type="entry name" value="UBQLN1"/>
    <property type="match status" value="1"/>
</dbReference>
<dbReference type="SUPFAM" id="SSF54236">
    <property type="entry name" value="Ubiquitin-like"/>
    <property type="match status" value="1"/>
</dbReference>
<dbReference type="GO" id="GO:0006511">
    <property type="term" value="P:ubiquitin-dependent protein catabolic process"/>
    <property type="evidence" value="ECO:0000318"/>
    <property type="project" value="GO_Central"/>
</dbReference>
<evidence type="ECO:0000313" key="6">
    <source>
        <dbReference type="Proteomes" id="UP000001646"/>
    </source>
</evidence>
<dbReference type="GeneTree" id="ENSGT00940000156437"/>
<evidence type="ECO:0000256" key="2">
    <source>
        <dbReference type="ARBA" id="ARBA00022490"/>
    </source>
</evidence>
<feature type="compositionally biased region" description="Polar residues" evidence="3">
    <location>
        <begin position="446"/>
        <end position="459"/>
    </location>
</feature>
<feature type="compositionally biased region" description="Basic and acidic residues" evidence="3">
    <location>
        <begin position="563"/>
        <end position="590"/>
    </location>
</feature>
<dbReference type="InParanoid" id="A0A803T927"/>
<evidence type="ECO:0000313" key="5">
    <source>
        <dbReference type="Ensembl" id="ENSACAP00000031717.1"/>
    </source>
</evidence>
<proteinExistence type="predicted"/>
<feature type="compositionally biased region" description="Basic and acidic residues" evidence="3">
    <location>
        <begin position="597"/>
        <end position="624"/>
    </location>
</feature>
<feature type="compositionally biased region" description="Basic and acidic residues" evidence="3">
    <location>
        <begin position="509"/>
        <end position="534"/>
    </location>
</feature>
<reference evidence="5" key="1">
    <citation type="submission" date="2009-12" db="EMBL/GenBank/DDBJ databases">
        <title>The Genome Sequence of Anolis carolinensis (Green Anole Lizard).</title>
        <authorList>
            <consortium name="The Genome Sequencing Platform"/>
            <person name="Di Palma F."/>
            <person name="Alfoldi J."/>
            <person name="Heiman D."/>
            <person name="Young S."/>
            <person name="Grabherr M."/>
            <person name="Johnson J."/>
            <person name="Lander E.S."/>
            <person name="Lindblad-Toh K."/>
        </authorList>
    </citation>
    <scope>NUCLEOTIDE SEQUENCE [LARGE SCALE GENOMIC DNA]</scope>
    <source>
        <strain evidence="5">JBL SC #1</strain>
    </source>
</reference>
<dbReference type="Proteomes" id="UP000001646">
    <property type="component" value="Unplaced"/>
</dbReference>
<evidence type="ECO:0000256" key="3">
    <source>
        <dbReference type="SAM" id="MobiDB-lite"/>
    </source>
</evidence>
<dbReference type="InterPro" id="IPR000626">
    <property type="entry name" value="Ubiquitin-like_dom"/>
</dbReference>
<organism evidence="5 6">
    <name type="scientific">Anolis carolinensis</name>
    <name type="common">Green anole</name>
    <name type="synonym">American chameleon</name>
    <dbReference type="NCBI Taxonomy" id="28377"/>
    <lineage>
        <taxon>Eukaryota</taxon>
        <taxon>Metazoa</taxon>
        <taxon>Chordata</taxon>
        <taxon>Craniata</taxon>
        <taxon>Vertebrata</taxon>
        <taxon>Euteleostomi</taxon>
        <taxon>Lepidosauria</taxon>
        <taxon>Squamata</taxon>
        <taxon>Bifurcata</taxon>
        <taxon>Unidentata</taxon>
        <taxon>Episquamata</taxon>
        <taxon>Toxicofera</taxon>
        <taxon>Iguania</taxon>
        <taxon>Dactyloidae</taxon>
        <taxon>Anolis</taxon>
    </lineage>
</organism>
<dbReference type="InterPro" id="IPR006636">
    <property type="entry name" value="STI1_HS-bd"/>
</dbReference>